<dbReference type="EMBL" id="CAVMJV010000037">
    <property type="protein sequence ID" value="CAK5079163.1"/>
    <property type="molecule type" value="Genomic_DNA"/>
</dbReference>
<evidence type="ECO:0000313" key="1">
    <source>
        <dbReference type="EMBL" id="CAK5079163.1"/>
    </source>
</evidence>
<organism evidence="1 2">
    <name type="scientific">Meloidogyne enterolobii</name>
    <name type="common">Root-knot nematode worm</name>
    <name type="synonym">Meloidogyne mayaguensis</name>
    <dbReference type="NCBI Taxonomy" id="390850"/>
    <lineage>
        <taxon>Eukaryota</taxon>
        <taxon>Metazoa</taxon>
        <taxon>Ecdysozoa</taxon>
        <taxon>Nematoda</taxon>
        <taxon>Chromadorea</taxon>
        <taxon>Rhabditida</taxon>
        <taxon>Tylenchina</taxon>
        <taxon>Tylenchomorpha</taxon>
        <taxon>Tylenchoidea</taxon>
        <taxon>Meloidogynidae</taxon>
        <taxon>Meloidogyninae</taxon>
        <taxon>Meloidogyne</taxon>
    </lineage>
</organism>
<keyword evidence="2" id="KW-1185">Reference proteome</keyword>
<proteinExistence type="predicted"/>
<gene>
    <name evidence="1" type="ORF">MENTE1834_LOCUS26259</name>
</gene>
<protein>
    <submittedName>
        <fullName evidence="1">Uncharacterized protein</fullName>
    </submittedName>
</protein>
<name>A0ACB0ZLK3_MELEN</name>
<reference evidence="1" key="1">
    <citation type="submission" date="2023-11" db="EMBL/GenBank/DDBJ databases">
        <authorList>
            <person name="Poullet M."/>
        </authorList>
    </citation>
    <scope>NUCLEOTIDE SEQUENCE</scope>
    <source>
        <strain evidence="1">E1834</strain>
    </source>
</reference>
<accession>A0ACB0ZLK3</accession>
<evidence type="ECO:0000313" key="2">
    <source>
        <dbReference type="Proteomes" id="UP001497535"/>
    </source>
</evidence>
<sequence>MLAHFIFGIMSLFILYTRISSKLPSFNIILIKKREVLSRIGSTFANGKMLSSVSLAFFNCNSFALSSVMKLIVDPVSKNAFAPITPVPVPDKTLISVFINKILAFSFAIEFTGSTFSGAS</sequence>
<dbReference type="Proteomes" id="UP001497535">
    <property type="component" value="Unassembled WGS sequence"/>
</dbReference>
<comment type="caution">
    <text evidence="1">The sequence shown here is derived from an EMBL/GenBank/DDBJ whole genome shotgun (WGS) entry which is preliminary data.</text>
</comment>